<dbReference type="GO" id="GO:0051539">
    <property type="term" value="F:4 iron, 4 sulfur cluster binding"/>
    <property type="evidence" value="ECO:0007669"/>
    <property type="project" value="UniProtKB-KW"/>
</dbReference>
<dbReference type="InterPro" id="IPR017900">
    <property type="entry name" value="4Fe4S_Fe_S_CS"/>
</dbReference>
<dbReference type="Pfam" id="PF00037">
    <property type="entry name" value="Fer4"/>
    <property type="match status" value="1"/>
</dbReference>
<dbReference type="NCBIfam" id="TIGR02179">
    <property type="entry name" value="PorD_KorD"/>
    <property type="match status" value="1"/>
</dbReference>
<dbReference type="Gene3D" id="3.30.70.20">
    <property type="match status" value="1"/>
</dbReference>
<reference evidence="8" key="1">
    <citation type="journal article" date="2014" name="Front. Microbiol.">
        <title>High frequency of phylogenetically diverse reductive dehalogenase-homologous genes in deep subseafloor sedimentary metagenomes.</title>
        <authorList>
            <person name="Kawai M."/>
            <person name="Futagami T."/>
            <person name="Toyoda A."/>
            <person name="Takaki Y."/>
            <person name="Nishi S."/>
            <person name="Hori S."/>
            <person name="Arai W."/>
            <person name="Tsubouchi T."/>
            <person name="Morono Y."/>
            <person name="Uchiyama I."/>
            <person name="Ito T."/>
            <person name="Fujiyama A."/>
            <person name="Inagaki F."/>
            <person name="Takami H."/>
        </authorList>
    </citation>
    <scope>NUCLEOTIDE SEQUENCE</scope>
    <source>
        <strain evidence="8">Expedition CK06-06</strain>
    </source>
</reference>
<accession>X1T950</accession>
<dbReference type="GO" id="GO:0046872">
    <property type="term" value="F:metal ion binding"/>
    <property type="evidence" value="ECO:0007669"/>
    <property type="project" value="UniProtKB-KW"/>
</dbReference>
<evidence type="ECO:0000313" key="8">
    <source>
        <dbReference type="EMBL" id="GAJ01819.1"/>
    </source>
</evidence>
<evidence type="ECO:0000256" key="5">
    <source>
        <dbReference type="ARBA" id="ARBA00023004"/>
    </source>
</evidence>
<comment type="cofactor">
    <cofactor evidence="1">
        <name>[4Fe-4S] cluster</name>
        <dbReference type="ChEBI" id="CHEBI:49883"/>
    </cofactor>
</comment>
<dbReference type="PANTHER" id="PTHR43724">
    <property type="entry name" value="PYRUVATE SYNTHASE SUBUNIT PORD"/>
    <property type="match status" value="1"/>
</dbReference>
<keyword evidence="4" id="KW-0677">Repeat</keyword>
<dbReference type="PANTHER" id="PTHR43724:SF1">
    <property type="entry name" value="PYRUVATE SYNTHASE SUBUNIT PORD"/>
    <property type="match status" value="1"/>
</dbReference>
<feature type="domain" description="4Fe-4S ferredoxin-type" evidence="7">
    <location>
        <begin position="14"/>
        <end position="43"/>
    </location>
</feature>
<keyword evidence="2" id="KW-0004">4Fe-4S</keyword>
<evidence type="ECO:0000256" key="4">
    <source>
        <dbReference type="ARBA" id="ARBA00022737"/>
    </source>
</evidence>
<keyword evidence="3" id="KW-0479">Metal-binding</keyword>
<evidence type="ECO:0000256" key="3">
    <source>
        <dbReference type="ARBA" id="ARBA00022723"/>
    </source>
</evidence>
<dbReference type="InterPro" id="IPR011898">
    <property type="entry name" value="PorD_KorD"/>
</dbReference>
<comment type="caution">
    <text evidence="8">The sequence shown here is derived from an EMBL/GenBank/DDBJ whole genome shotgun (WGS) entry which is preliminary data.</text>
</comment>
<evidence type="ECO:0000256" key="1">
    <source>
        <dbReference type="ARBA" id="ARBA00001966"/>
    </source>
</evidence>
<gene>
    <name evidence="8" type="ORF">S12H4_30112</name>
</gene>
<organism evidence="8">
    <name type="scientific">marine sediment metagenome</name>
    <dbReference type="NCBI Taxonomy" id="412755"/>
    <lineage>
        <taxon>unclassified sequences</taxon>
        <taxon>metagenomes</taxon>
        <taxon>ecological metagenomes</taxon>
    </lineage>
</organism>
<dbReference type="AlphaFoldDB" id="X1T950"/>
<name>X1T950_9ZZZZ</name>
<dbReference type="PROSITE" id="PS00198">
    <property type="entry name" value="4FE4S_FER_1"/>
    <property type="match status" value="1"/>
</dbReference>
<keyword evidence="5" id="KW-0408">Iron</keyword>
<dbReference type="EMBL" id="BARW01017425">
    <property type="protein sequence ID" value="GAJ01819.1"/>
    <property type="molecule type" value="Genomic_DNA"/>
</dbReference>
<evidence type="ECO:0000256" key="2">
    <source>
        <dbReference type="ARBA" id="ARBA00022485"/>
    </source>
</evidence>
<dbReference type="PROSITE" id="PS51379">
    <property type="entry name" value="4FE4S_FER_2"/>
    <property type="match status" value="1"/>
</dbReference>
<keyword evidence="6" id="KW-0411">Iron-sulfur</keyword>
<evidence type="ECO:0000256" key="6">
    <source>
        <dbReference type="ARBA" id="ARBA00023014"/>
    </source>
</evidence>
<dbReference type="GO" id="GO:0016625">
    <property type="term" value="F:oxidoreductase activity, acting on the aldehyde or oxo group of donors, iron-sulfur protein as acceptor"/>
    <property type="evidence" value="ECO:0007669"/>
    <property type="project" value="InterPro"/>
</dbReference>
<protein>
    <recommendedName>
        <fullName evidence="7">4Fe-4S ferredoxin-type domain-containing protein</fullName>
    </recommendedName>
</protein>
<dbReference type="SUPFAM" id="SSF54862">
    <property type="entry name" value="4Fe-4S ferredoxins"/>
    <property type="match status" value="1"/>
</dbReference>
<dbReference type="InterPro" id="IPR017896">
    <property type="entry name" value="4Fe4S_Fe-S-bd"/>
</dbReference>
<sequence>MYCPEGVIEKKEDGHFEIDLLYCKGCGICAKECPTKNIEMVRESDIKDG</sequence>
<evidence type="ECO:0000259" key="7">
    <source>
        <dbReference type="PROSITE" id="PS51379"/>
    </source>
</evidence>
<proteinExistence type="predicted"/>